<evidence type="ECO:0000256" key="5">
    <source>
        <dbReference type="ARBA" id="ARBA00023235"/>
    </source>
</evidence>
<dbReference type="GO" id="GO:0005694">
    <property type="term" value="C:chromosome"/>
    <property type="evidence" value="ECO:0007669"/>
    <property type="project" value="TreeGrafter"/>
</dbReference>
<protein>
    <recommendedName>
        <fullName evidence="7">DNA 3'-5' helicase</fullName>
        <ecNumber evidence="7">5.6.2.4</ecNumber>
    </recommendedName>
</protein>
<gene>
    <name evidence="10" type="primary">SGS1_160</name>
    <name evidence="10" type="ORF">PGTUg99_036604</name>
</gene>
<evidence type="ECO:0000259" key="9">
    <source>
        <dbReference type="PROSITE" id="PS51192"/>
    </source>
</evidence>
<evidence type="ECO:0000256" key="8">
    <source>
        <dbReference type="SAM" id="MobiDB-lite"/>
    </source>
</evidence>
<dbReference type="PANTHER" id="PTHR13710:SF105">
    <property type="entry name" value="ATP-DEPENDENT DNA HELICASE Q1"/>
    <property type="match status" value="1"/>
</dbReference>
<evidence type="ECO:0000313" key="11">
    <source>
        <dbReference type="Proteomes" id="UP000325313"/>
    </source>
</evidence>
<reference evidence="10 11" key="1">
    <citation type="submission" date="2019-05" db="EMBL/GenBank/DDBJ databases">
        <title>Emergence of the Ug99 lineage of the wheat stem rust pathogen through somatic hybridization.</title>
        <authorList>
            <person name="Li F."/>
            <person name="Upadhyaya N.M."/>
            <person name="Sperschneider J."/>
            <person name="Matny O."/>
            <person name="Nguyen-Phuc H."/>
            <person name="Mago R."/>
            <person name="Raley C."/>
            <person name="Miller M.E."/>
            <person name="Silverstein K.A.T."/>
            <person name="Henningsen E."/>
            <person name="Hirsch C.D."/>
            <person name="Visser B."/>
            <person name="Pretorius Z.A."/>
            <person name="Steffenson B.J."/>
            <person name="Schwessinger B."/>
            <person name="Dodds P.N."/>
            <person name="Figueroa M."/>
        </authorList>
    </citation>
    <scope>NUCLEOTIDE SEQUENCE [LARGE SCALE GENOMIC DNA]</scope>
    <source>
        <strain evidence="10 11">Ug99</strain>
    </source>
</reference>
<evidence type="ECO:0000256" key="6">
    <source>
        <dbReference type="ARBA" id="ARBA00034617"/>
    </source>
</evidence>
<dbReference type="Pfam" id="PF00271">
    <property type="entry name" value="Helicase_C"/>
    <property type="match status" value="1"/>
</dbReference>
<dbReference type="EMBL" id="VDEP01000337">
    <property type="protein sequence ID" value="KAA1102846.1"/>
    <property type="molecule type" value="Genomic_DNA"/>
</dbReference>
<evidence type="ECO:0000313" key="10">
    <source>
        <dbReference type="EMBL" id="KAA1102846.1"/>
    </source>
</evidence>
<dbReference type="SUPFAM" id="SSF52540">
    <property type="entry name" value="P-loop containing nucleoside triphosphate hydrolases"/>
    <property type="match status" value="1"/>
</dbReference>
<keyword evidence="10" id="KW-0347">Helicase</keyword>
<keyword evidence="5" id="KW-0413">Isomerase</keyword>
<accession>A0A5B0PPG2</accession>
<dbReference type="InterPro" id="IPR027417">
    <property type="entry name" value="P-loop_NTPase"/>
</dbReference>
<evidence type="ECO:0000256" key="2">
    <source>
        <dbReference type="ARBA" id="ARBA00022741"/>
    </source>
</evidence>
<dbReference type="SMART" id="SM00487">
    <property type="entry name" value="DEXDc"/>
    <property type="match status" value="1"/>
</dbReference>
<dbReference type="SMART" id="SM00490">
    <property type="entry name" value="HELICc"/>
    <property type="match status" value="1"/>
</dbReference>
<keyword evidence="2" id="KW-0547">Nucleotide-binding</keyword>
<dbReference type="Proteomes" id="UP000325313">
    <property type="component" value="Unassembled WGS sequence"/>
</dbReference>
<evidence type="ECO:0000256" key="1">
    <source>
        <dbReference type="ARBA" id="ARBA00005446"/>
    </source>
</evidence>
<sequence length="697" mass="78385">MARSSFSPQVSRKNFRSSGVRVLKKTSAKNDVALAKEIADRALKRYKRPAKDKQTEAVLNLVRGKNVFLLAGTGFGKSRIPEMYYQILPKQTGAVVLVLNPLDSLGDNQVTEKVAAGFTAINLTKLTFNPEEAGKIKEGTYQFVYLSPEIFMNSKLWDSVYFSSEFQNRLALVVADEAHMIYQWGIVESTKGIKSGSALNRHEDRGCFRPSYGRLGIHLLAREEVPLLLMSATCRPVAVKAIQKSLKLDQSNMVMLKAELTRPEIRIIRSTMKYSLSSSNDLLSIFPPESLTPDDKLVPTLIYSGSRRRTGQVLDVLAAARHSPELQRSATSMLARRYHSCTGDSDKIRCINDFAADKFPIFSSTMALGLGQNWSRVRSVIHMGRGEPSAICQMIGRCGRDGRPGLAILFVEKTRKNGKNNISQFGGWTGGEQSEDDRMDALAITPVCLRIALAIDNKWGYIPLSFQDSGYVEEKQREEKVGFAQCRCSNCMPEDSEALMRNIQYMTRENMDDMVLHGLHGDHPELLVKNKPVATRKQPDKYPIPSANLISFRKSLLHEATGFLSQKLTEDSFLSPYEIFNNIQVDAIIKHIKDIGDEESVRRIIGGSFVRGHAANVMQIVSEFKAGPIYKGHMEWAHKREEDDWIIKTANYKLTDEQKTRKPIVKAQREAEKAEQERQSLLKRTQTDEGEASPRKK</sequence>
<evidence type="ECO:0000256" key="7">
    <source>
        <dbReference type="ARBA" id="ARBA00034808"/>
    </source>
</evidence>
<dbReference type="GO" id="GO:0000724">
    <property type="term" value="P:double-strand break repair via homologous recombination"/>
    <property type="evidence" value="ECO:0007669"/>
    <property type="project" value="TreeGrafter"/>
</dbReference>
<name>A0A5B0PPG2_PUCGR</name>
<comment type="caution">
    <text evidence="10">The sequence shown here is derived from an EMBL/GenBank/DDBJ whole genome shotgun (WGS) entry which is preliminary data.</text>
</comment>
<keyword evidence="10" id="KW-0378">Hydrolase</keyword>
<dbReference type="InterPro" id="IPR001650">
    <property type="entry name" value="Helicase_C-like"/>
</dbReference>
<evidence type="ECO:0000256" key="3">
    <source>
        <dbReference type="ARBA" id="ARBA00022840"/>
    </source>
</evidence>
<dbReference type="Gene3D" id="3.40.50.300">
    <property type="entry name" value="P-loop containing nucleotide triphosphate hydrolases"/>
    <property type="match status" value="2"/>
</dbReference>
<dbReference type="GO" id="GO:0009378">
    <property type="term" value="F:four-way junction helicase activity"/>
    <property type="evidence" value="ECO:0007669"/>
    <property type="project" value="TreeGrafter"/>
</dbReference>
<dbReference type="Pfam" id="PF00270">
    <property type="entry name" value="DEAD"/>
    <property type="match status" value="1"/>
</dbReference>
<comment type="similarity">
    <text evidence="1">Belongs to the helicase family. RecQ subfamily.</text>
</comment>
<dbReference type="GO" id="GO:0003677">
    <property type="term" value="F:DNA binding"/>
    <property type="evidence" value="ECO:0007669"/>
    <property type="project" value="UniProtKB-KW"/>
</dbReference>
<keyword evidence="4" id="KW-0238">DNA-binding</keyword>
<feature type="region of interest" description="Disordered" evidence="8">
    <location>
        <begin position="660"/>
        <end position="697"/>
    </location>
</feature>
<dbReference type="GO" id="GO:0005524">
    <property type="term" value="F:ATP binding"/>
    <property type="evidence" value="ECO:0007669"/>
    <property type="project" value="UniProtKB-KW"/>
</dbReference>
<dbReference type="GO" id="GO:0043138">
    <property type="term" value="F:3'-5' DNA helicase activity"/>
    <property type="evidence" value="ECO:0007669"/>
    <property type="project" value="UniProtKB-EC"/>
</dbReference>
<dbReference type="EC" id="5.6.2.4" evidence="7"/>
<dbReference type="GO" id="GO:0005737">
    <property type="term" value="C:cytoplasm"/>
    <property type="evidence" value="ECO:0007669"/>
    <property type="project" value="TreeGrafter"/>
</dbReference>
<dbReference type="InterPro" id="IPR011545">
    <property type="entry name" value="DEAD/DEAH_box_helicase_dom"/>
</dbReference>
<dbReference type="AlphaFoldDB" id="A0A5B0PPG2"/>
<proteinExistence type="inferred from homology"/>
<organism evidence="10 11">
    <name type="scientific">Puccinia graminis f. sp. tritici</name>
    <dbReference type="NCBI Taxonomy" id="56615"/>
    <lineage>
        <taxon>Eukaryota</taxon>
        <taxon>Fungi</taxon>
        <taxon>Dikarya</taxon>
        <taxon>Basidiomycota</taxon>
        <taxon>Pucciniomycotina</taxon>
        <taxon>Pucciniomycetes</taxon>
        <taxon>Pucciniales</taxon>
        <taxon>Pucciniaceae</taxon>
        <taxon>Puccinia</taxon>
    </lineage>
</organism>
<feature type="compositionally biased region" description="Basic and acidic residues" evidence="8">
    <location>
        <begin position="667"/>
        <end position="680"/>
    </location>
</feature>
<keyword evidence="3" id="KW-0067">ATP-binding</keyword>
<feature type="domain" description="Helicase ATP-binding" evidence="9">
    <location>
        <begin position="58"/>
        <end position="252"/>
    </location>
</feature>
<dbReference type="PANTHER" id="PTHR13710">
    <property type="entry name" value="DNA HELICASE RECQ FAMILY MEMBER"/>
    <property type="match status" value="1"/>
</dbReference>
<evidence type="ECO:0000256" key="4">
    <source>
        <dbReference type="ARBA" id="ARBA00023125"/>
    </source>
</evidence>
<dbReference type="PROSITE" id="PS51192">
    <property type="entry name" value="HELICASE_ATP_BIND_1"/>
    <property type="match status" value="1"/>
</dbReference>
<dbReference type="InterPro" id="IPR014001">
    <property type="entry name" value="Helicase_ATP-bd"/>
</dbReference>
<comment type="catalytic activity">
    <reaction evidence="6">
        <text>Couples ATP hydrolysis with the unwinding of duplex DNA by translocating in the 3'-5' direction.</text>
        <dbReference type="EC" id="5.6.2.4"/>
    </reaction>
</comment>